<feature type="domain" description="Upf1" evidence="2">
    <location>
        <begin position="1"/>
        <end position="137"/>
    </location>
</feature>
<keyword evidence="1" id="KW-0479">Metal-binding</keyword>
<dbReference type="Proteomes" id="UP000271098">
    <property type="component" value="Unassembled WGS sequence"/>
</dbReference>
<reference evidence="5" key="1">
    <citation type="submission" date="2016-06" db="UniProtKB">
        <authorList>
            <consortium name="WormBaseParasite"/>
        </authorList>
    </citation>
    <scope>IDENTIFICATION</scope>
</reference>
<proteinExistence type="predicted"/>
<dbReference type="GO" id="GO:0000184">
    <property type="term" value="P:nuclear-transcribed mRNA catabolic process, nonsense-mediated decay"/>
    <property type="evidence" value="ECO:0007669"/>
    <property type="project" value="InterPro"/>
</dbReference>
<organism evidence="5">
    <name type="scientific">Gongylonema pulchrum</name>
    <dbReference type="NCBI Taxonomy" id="637853"/>
    <lineage>
        <taxon>Eukaryota</taxon>
        <taxon>Metazoa</taxon>
        <taxon>Ecdysozoa</taxon>
        <taxon>Nematoda</taxon>
        <taxon>Chromadorea</taxon>
        <taxon>Rhabditida</taxon>
        <taxon>Spirurina</taxon>
        <taxon>Spiruromorpha</taxon>
        <taxon>Spiruroidea</taxon>
        <taxon>Gongylonematidae</taxon>
        <taxon>Gongylonema</taxon>
    </lineage>
</organism>
<feature type="region of interest" description="C4" evidence="1">
    <location>
        <begin position="48"/>
        <end position="78"/>
    </location>
</feature>
<dbReference type="WBParaSite" id="GPUH_0001587201-mRNA-1">
    <property type="protein sequence ID" value="GPUH_0001587201-mRNA-1"/>
    <property type="gene ID" value="GPUH_0001587201"/>
</dbReference>
<comment type="caution">
    <text evidence="1">Lacks conserved residue(s) required for the propagation of feature annotation.</text>
</comment>
<dbReference type="OrthoDB" id="6513042at2759"/>
<dbReference type="EMBL" id="UYRT01082996">
    <property type="protein sequence ID" value="VDN26799.1"/>
    <property type="molecule type" value="Genomic_DNA"/>
</dbReference>
<dbReference type="CDD" id="cd21400">
    <property type="entry name" value="ZBD_UPF1-like"/>
    <property type="match status" value="1"/>
</dbReference>
<keyword evidence="4" id="KW-1185">Reference proteome</keyword>
<keyword evidence="1" id="KW-0863">Zinc-finger</keyword>
<dbReference type="GO" id="GO:0005737">
    <property type="term" value="C:cytoplasm"/>
    <property type="evidence" value="ECO:0007669"/>
    <property type="project" value="InterPro"/>
</dbReference>
<dbReference type="InterPro" id="IPR018999">
    <property type="entry name" value="UPF1_CH/ZBD"/>
</dbReference>
<dbReference type="CDD" id="cd21407">
    <property type="entry name" value="1B_UPF1-like"/>
    <property type="match status" value="1"/>
</dbReference>
<dbReference type="Pfam" id="PF09416">
    <property type="entry name" value="UPF1_Zn_bind"/>
    <property type="match status" value="1"/>
</dbReference>
<dbReference type="GO" id="GO:0008270">
    <property type="term" value="F:zinc ion binding"/>
    <property type="evidence" value="ECO:0007669"/>
    <property type="project" value="UniProtKB-UniRule"/>
</dbReference>
<dbReference type="GO" id="GO:0003724">
    <property type="term" value="F:RNA helicase activity"/>
    <property type="evidence" value="ECO:0007669"/>
    <property type="project" value="InterPro"/>
</dbReference>
<evidence type="ECO:0000313" key="3">
    <source>
        <dbReference type="EMBL" id="VDN26799.1"/>
    </source>
</evidence>
<keyword evidence="1" id="KW-0862">Zinc</keyword>
<dbReference type="PROSITE" id="PS51997">
    <property type="entry name" value="UPF1_CH_RICH"/>
    <property type="match status" value="1"/>
</dbReference>
<gene>
    <name evidence="3" type="ORF">GPUH_LOCUS15850</name>
</gene>
<dbReference type="GO" id="GO:0005524">
    <property type="term" value="F:ATP binding"/>
    <property type="evidence" value="ECO:0007669"/>
    <property type="project" value="InterPro"/>
</dbReference>
<evidence type="ECO:0000256" key="1">
    <source>
        <dbReference type="PROSITE-ProRule" id="PRU01341"/>
    </source>
</evidence>
<dbReference type="Gene3D" id="2.40.30.230">
    <property type="match status" value="1"/>
</dbReference>
<reference evidence="3 4" key="2">
    <citation type="submission" date="2018-11" db="EMBL/GenBank/DDBJ databases">
        <authorList>
            <consortium name="Pathogen Informatics"/>
        </authorList>
    </citation>
    <scope>NUCLEOTIDE SEQUENCE [LARGE SCALE GENOMIC DNA]</scope>
</reference>
<accession>A0A183E4F9</accession>
<sequence>MCMVCEKWFCNGRGNTAASHVILHLVRSQHKELILHKDGALGETVLECYQCGSKNIFMLGFIPAKLDTVVVVLCRNPCANIAVLKDRSWQVDDWKPLVFDRQLLPWLVKVPTEQEMLRCRQITAAQVGRLEELWKENPKAVFEDLEKPGMDLEPDAVQLKYDDAYQYRRIFEPLVAAEADYDRREKESQTQSVGHVRWDIGLNRKPQAFFHLPKFSEGTMKLMLGDELRLKHSQTAGTDWCCIGSVIKVPDSMSFQGFIHFLLEAASC</sequence>
<evidence type="ECO:0000313" key="4">
    <source>
        <dbReference type="Proteomes" id="UP000271098"/>
    </source>
</evidence>
<protein>
    <submittedName>
        <fullName evidence="5">UPF1-type domain-containing protein</fullName>
    </submittedName>
</protein>
<evidence type="ECO:0000313" key="5">
    <source>
        <dbReference type="WBParaSite" id="GPUH_0001587201-mRNA-1"/>
    </source>
</evidence>
<dbReference type="Pfam" id="PF18141">
    <property type="entry name" value="UPF1_1B_dom"/>
    <property type="match status" value="1"/>
</dbReference>
<dbReference type="InterPro" id="IPR040812">
    <property type="entry name" value="UPF1_1B_dom"/>
</dbReference>
<evidence type="ECO:0000259" key="2">
    <source>
        <dbReference type="PROSITE" id="PS51997"/>
    </source>
</evidence>
<dbReference type="GO" id="GO:0003723">
    <property type="term" value="F:RNA binding"/>
    <property type="evidence" value="ECO:0007669"/>
    <property type="project" value="InterPro"/>
</dbReference>
<dbReference type="AlphaFoldDB" id="A0A183E4F9"/>
<feature type="region of interest" description="CC/SHH/C" evidence="1">
    <location>
        <begin position="2"/>
        <end position="30"/>
    </location>
</feature>
<name>A0A183E4F9_9BILA</name>